<dbReference type="InterPro" id="IPR050155">
    <property type="entry name" value="HAD-like_hydrolase_sf"/>
</dbReference>
<dbReference type="SFLD" id="SFLDS00003">
    <property type="entry name" value="Haloacid_Dehalogenase"/>
    <property type="match status" value="1"/>
</dbReference>
<dbReference type="Pfam" id="PF00702">
    <property type="entry name" value="Hydrolase"/>
    <property type="match status" value="1"/>
</dbReference>
<dbReference type="EMBL" id="JACIJK010000010">
    <property type="protein sequence ID" value="MBB5716385.1"/>
    <property type="molecule type" value="Genomic_DNA"/>
</dbReference>
<evidence type="ECO:0000313" key="2">
    <source>
        <dbReference type="Proteomes" id="UP000546200"/>
    </source>
</evidence>
<dbReference type="SFLD" id="SFLDG01129">
    <property type="entry name" value="C1.5:_HAD__Beta-PGM__Phosphata"/>
    <property type="match status" value="1"/>
</dbReference>
<dbReference type="AlphaFoldDB" id="A0A7W9BFM3"/>
<dbReference type="PANTHER" id="PTHR43434">
    <property type="entry name" value="PHOSPHOGLYCOLATE PHOSPHATASE"/>
    <property type="match status" value="1"/>
</dbReference>
<accession>A0A7W9BFM3</accession>
<dbReference type="NCBIfam" id="TIGR01549">
    <property type="entry name" value="HAD-SF-IA-v1"/>
    <property type="match status" value="1"/>
</dbReference>
<reference evidence="1 2" key="1">
    <citation type="submission" date="2020-08" db="EMBL/GenBank/DDBJ databases">
        <title>Genomic Encyclopedia of Type Strains, Phase IV (KMG-IV): sequencing the most valuable type-strain genomes for metagenomic binning, comparative biology and taxonomic classification.</title>
        <authorList>
            <person name="Goeker M."/>
        </authorList>
    </citation>
    <scope>NUCLEOTIDE SEQUENCE [LARGE SCALE GENOMIC DNA]</scope>
    <source>
        <strain evidence="1 2">DSM 100044</strain>
    </source>
</reference>
<protein>
    <submittedName>
        <fullName evidence="1">Membrane protein</fullName>
    </submittedName>
</protein>
<evidence type="ECO:0000313" key="1">
    <source>
        <dbReference type="EMBL" id="MBB5716385.1"/>
    </source>
</evidence>
<dbReference type="Gene3D" id="3.40.50.1000">
    <property type="entry name" value="HAD superfamily/HAD-like"/>
    <property type="match status" value="1"/>
</dbReference>
<dbReference type="Proteomes" id="UP000546200">
    <property type="component" value="Unassembled WGS sequence"/>
</dbReference>
<dbReference type="PANTHER" id="PTHR43434:SF16">
    <property type="entry name" value="BLL8046 PROTEIN"/>
    <property type="match status" value="1"/>
</dbReference>
<dbReference type="InterPro" id="IPR006439">
    <property type="entry name" value="HAD-SF_hydro_IA"/>
</dbReference>
<sequence length="220" mass="23394">MRTQAVFFDIDGTLVDSNGYHVEAWYRVFAATGRPVARERITEQIGKGTDNLVPALFPDLSDPEVERLGTLHGQFFKADYLDRVRPLPGAAELVRRVHGSGRQSVLASSAGAGERDHYLDLLGIRDAVSTSTTSDDVGATKPAPDIFAVAAKKAGVEAASVVVVGDAPYDMEAAAKCGMTRVAVRSGGFDDDTLSRAGAQMIVDDVAELLARFDATPLAQ</sequence>
<proteinExistence type="predicted"/>
<keyword evidence="2" id="KW-1185">Reference proteome</keyword>
<dbReference type="RefSeq" id="WP_184059601.1">
    <property type="nucleotide sequence ID" value="NZ_JACIJK010000010.1"/>
</dbReference>
<dbReference type="InterPro" id="IPR023198">
    <property type="entry name" value="PGP-like_dom2"/>
</dbReference>
<dbReference type="SFLD" id="SFLDG01135">
    <property type="entry name" value="C1.5.6:_HAD__Beta-PGM__Phospha"/>
    <property type="match status" value="1"/>
</dbReference>
<dbReference type="Gene3D" id="1.10.150.240">
    <property type="entry name" value="Putative phosphatase, domain 2"/>
    <property type="match status" value="1"/>
</dbReference>
<dbReference type="CDD" id="cd07505">
    <property type="entry name" value="HAD_BPGM-like"/>
    <property type="match status" value="1"/>
</dbReference>
<comment type="caution">
    <text evidence="1">The sequence shown here is derived from an EMBL/GenBank/DDBJ whole genome shotgun (WGS) entry which is preliminary data.</text>
</comment>
<dbReference type="GO" id="GO:0005829">
    <property type="term" value="C:cytosol"/>
    <property type="evidence" value="ECO:0007669"/>
    <property type="project" value="TreeGrafter"/>
</dbReference>
<dbReference type="NCBIfam" id="TIGR01509">
    <property type="entry name" value="HAD-SF-IA-v3"/>
    <property type="match status" value="1"/>
</dbReference>
<dbReference type="GO" id="GO:0008967">
    <property type="term" value="F:phosphoglycolate phosphatase activity"/>
    <property type="evidence" value="ECO:0007669"/>
    <property type="project" value="TreeGrafter"/>
</dbReference>
<dbReference type="GO" id="GO:0006281">
    <property type="term" value="P:DNA repair"/>
    <property type="evidence" value="ECO:0007669"/>
    <property type="project" value="TreeGrafter"/>
</dbReference>
<name>A0A7W9BFM3_9SPHN</name>
<dbReference type="SUPFAM" id="SSF56784">
    <property type="entry name" value="HAD-like"/>
    <property type="match status" value="1"/>
</dbReference>
<dbReference type="InterPro" id="IPR036412">
    <property type="entry name" value="HAD-like_sf"/>
</dbReference>
<gene>
    <name evidence="1" type="ORF">FHS94_003248</name>
</gene>
<dbReference type="InterPro" id="IPR023214">
    <property type="entry name" value="HAD_sf"/>
</dbReference>
<organism evidence="1 2">
    <name type="scientific">Sphingomonas aerophila</name>
    <dbReference type="NCBI Taxonomy" id="1344948"/>
    <lineage>
        <taxon>Bacteria</taxon>
        <taxon>Pseudomonadati</taxon>
        <taxon>Pseudomonadota</taxon>
        <taxon>Alphaproteobacteria</taxon>
        <taxon>Sphingomonadales</taxon>
        <taxon>Sphingomonadaceae</taxon>
        <taxon>Sphingomonas</taxon>
    </lineage>
</organism>